<dbReference type="PANTHER" id="PTHR30055:SF237">
    <property type="entry name" value="TRANSCRIPTIONAL REPRESSOR MCE3R"/>
    <property type="match status" value="1"/>
</dbReference>
<dbReference type="PRINTS" id="PR00455">
    <property type="entry name" value="HTHTETR"/>
</dbReference>
<dbReference type="PANTHER" id="PTHR30055">
    <property type="entry name" value="HTH-TYPE TRANSCRIPTIONAL REGULATOR RUTR"/>
    <property type="match status" value="1"/>
</dbReference>
<dbReference type="InterPro" id="IPR050109">
    <property type="entry name" value="HTH-type_TetR-like_transc_reg"/>
</dbReference>
<proteinExistence type="predicted"/>
<dbReference type="Pfam" id="PF17932">
    <property type="entry name" value="TetR_C_24"/>
    <property type="match status" value="1"/>
</dbReference>
<dbReference type="Gene3D" id="1.10.357.10">
    <property type="entry name" value="Tetracycline Repressor, domain 2"/>
    <property type="match status" value="1"/>
</dbReference>
<feature type="DNA-binding region" description="H-T-H motif" evidence="2">
    <location>
        <begin position="33"/>
        <end position="52"/>
    </location>
</feature>
<feature type="domain" description="HTH tetR-type" evidence="3">
    <location>
        <begin position="10"/>
        <end position="70"/>
    </location>
</feature>
<name>A0ABT8AAA6_9PROT</name>
<dbReference type="EMBL" id="JAUFPN010000180">
    <property type="protein sequence ID" value="MDN3566691.1"/>
    <property type="molecule type" value="Genomic_DNA"/>
</dbReference>
<reference evidence="5" key="1">
    <citation type="journal article" date="2019" name="Int. J. Syst. Evol. Microbiol.">
        <title>The Global Catalogue of Microorganisms (GCM) 10K type strain sequencing project: providing services to taxonomists for standard genome sequencing and annotation.</title>
        <authorList>
            <consortium name="The Broad Institute Genomics Platform"/>
            <consortium name="The Broad Institute Genome Sequencing Center for Infectious Disease"/>
            <person name="Wu L."/>
            <person name="Ma J."/>
        </authorList>
    </citation>
    <scope>NUCLEOTIDE SEQUENCE [LARGE SCALE GENOMIC DNA]</scope>
    <source>
        <strain evidence="5">CECT 7131</strain>
    </source>
</reference>
<dbReference type="InterPro" id="IPR009057">
    <property type="entry name" value="Homeodomain-like_sf"/>
</dbReference>
<dbReference type="SUPFAM" id="SSF46689">
    <property type="entry name" value="Homeodomain-like"/>
    <property type="match status" value="1"/>
</dbReference>
<comment type="caution">
    <text evidence="4">The sequence shown here is derived from an EMBL/GenBank/DDBJ whole genome shotgun (WGS) entry which is preliminary data.</text>
</comment>
<dbReference type="InterPro" id="IPR041490">
    <property type="entry name" value="KstR2_TetR_C"/>
</dbReference>
<dbReference type="InterPro" id="IPR036271">
    <property type="entry name" value="Tet_transcr_reg_TetR-rel_C_sf"/>
</dbReference>
<evidence type="ECO:0000313" key="4">
    <source>
        <dbReference type="EMBL" id="MDN3566691.1"/>
    </source>
</evidence>
<organism evidence="4 5">
    <name type="scientific">Paeniroseomonas aquatica</name>
    <dbReference type="NCBI Taxonomy" id="373043"/>
    <lineage>
        <taxon>Bacteria</taxon>
        <taxon>Pseudomonadati</taxon>
        <taxon>Pseudomonadota</taxon>
        <taxon>Alphaproteobacteria</taxon>
        <taxon>Acetobacterales</taxon>
        <taxon>Acetobacteraceae</taxon>
        <taxon>Paeniroseomonas</taxon>
    </lineage>
</organism>
<gene>
    <name evidence="4" type="ORF">QWZ14_20140</name>
</gene>
<evidence type="ECO:0000256" key="1">
    <source>
        <dbReference type="ARBA" id="ARBA00023125"/>
    </source>
</evidence>
<dbReference type="InterPro" id="IPR001647">
    <property type="entry name" value="HTH_TetR"/>
</dbReference>
<dbReference type="Pfam" id="PF00440">
    <property type="entry name" value="TetR_N"/>
    <property type="match status" value="1"/>
</dbReference>
<keyword evidence="1 2" id="KW-0238">DNA-binding</keyword>
<dbReference type="Proteomes" id="UP001529369">
    <property type="component" value="Unassembled WGS sequence"/>
</dbReference>
<evidence type="ECO:0000256" key="2">
    <source>
        <dbReference type="PROSITE-ProRule" id="PRU00335"/>
    </source>
</evidence>
<dbReference type="PROSITE" id="PS50977">
    <property type="entry name" value="HTH_TETR_2"/>
    <property type="match status" value="1"/>
</dbReference>
<dbReference type="RefSeq" id="WP_290318644.1">
    <property type="nucleotide sequence ID" value="NZ_JAUFPN010000180.1"/>
</dbReference>
<evidence type="ECO:0000259" key="3">
    <source>
        <dbReference type="PROSITE" id="PS50977"/>
    </source>
</evidence>
<accession>A0ABT8AAA6</accession>
<sequence>MARITGSNGERTALAIRHAALRLIHRHGFAAMSLRDLAAEVGIRPGSLYNHIATKQSLLFDLMHEHMTTLLAETDAALAAAGPAPLDRLRSFIAHHVLYHLERKREVYIANFELRALDAANAARILAMRHDYEARLIGLLEEGAAAGVLATADMRVTAYAMLAMLTGVCTWYKPSGRLDRAAIVALHTDLALDGIRR</sequence>
<protein>
    <submittedName>
        <fullName evidence="4">TetR/AcrR family transcriptional regulator</fullName>
    </submittedName>
</protein>
<evidence type="ECO:0000313" key="5">
    <source>
        <dbReference type="Proteomes" id="UP001529369"/>
    </source>
</evidence>
<dbReference type="SUPFAM" id="SSF48498">
    <property type="entry name" value="Tetracyclin repressor-like, C-terminal domain"/>
    <property type="match status" value="1"/>
</dbReference>
<keyword evidence="5" id="KW-1185">Reference proteome</keyword>